<dbReference type="Pfam" id="PF14414">
    <property type="entry name" value="WHH"/>
    <property type="match status" value="1"/>
</dbReference>
<sequence>MNIIKAFKRNQITLNEARIGLGLPPDSLFGHKYYFELLTFMSYEVKAQTDPIFGIFYDQLSALQSKYQIDFSNQFKEILQKWRTNVNSQPTNRPFARGEKKRFYEYVENMYSDLEKEIMETHREVMAKLVEEAGSRMTETVIASDEAYNKEHFVDNELESLSEQFAAYVMEKYKNKIKEFYNRAENLITLRDEILKFIDDAKKDEKTINYEMVKISNLAAEDAMRQAGIEEKMWVLEDHSRSCPFCRRMSEENKKVGELFAKKGEIIQIDDKVMNIKENVLAPPIHANCACFIMPVGIESPYREFTPATDAEIDQLRKLLIKWGIRADVAKRWAEGNKYPKIHKNAGQVSDKKNANGAYEVINYKGEKISLTGREYYGKTKKVVIGNDETGYKEFNVKVNKFPDFTPFKFDEFQLAVRHYQIPEKRQFHILNIMVRDKLDRDQKYRAKLLDLALNTIKYGGSKNRLCRKYRAFFDNSGIKNTLQQHLPHIQSNVLEAYINKVIRGEPCPELYKEIVARDKLKQDVESIFISWVEKGNEYFGFTWHHHEELGRMLLLPSNIHTNVPHTGGEAIYYGNRHDDDEETTVQVR</sequence>
<dbReference type="AlphaFoldDB" id="A0AA46AGE3"/>
<evidence type="ECO:0000313" key="1">
    <source>
        <dbReference type="EMBL" id="SMP27115.1"/>
    </source>
</evidence>
<protein>
    <submittedName>
        <fullName evidence="1">DNase/tRNase domain of colicin-like bacteriocin</fullName>
    </submittedName>
</protein>
<organism evidence="1 2">
    <name type="scientific">Laceyella tengchongensis</name>
    <dbReference type="NCBI Taxonomy" id="574699"/>
    <lineage>
        <taxon>Bacteria</taxon>
        <taxon>Bacillati</taxon>
        <taxon>Bacillota</taxon>
        <taxon>Bacilli</taxon>
        <taxon>Bacillales</taxon>
        <taxon>Thermoactinomycetaceae</taxon>
        <taxon>Laceyella</taxon>
    </lineage>
</organism>
<dbReference type="InterPro" id="IPR032869">
    <property type="entry name" value="WHH_dom_containing"/>
</dbReference>
<dbReference type="RefSeq" id="WP_284724475.1">
    <property type="nucleotide sequence ID" value="NZ_FXTU01000005.1"/>
</dbReference>
<evidence type="ECO:0000313" key="2">
    <source>
        <dbReference type="Proteomes" id="UP001157946"/>
    </source>
</evidence>
<name>A0AA46AGE3_9BACL</name>
<dbReference type="EMBL" id="FXTU01000005">
    <property type="protein sequence ID" value="SMP27115.1"/>
    <property type="molecule type" value="Genomic_DNA"/>
</dbReference>
<gene>
    <name evidence="1" type="ORF">SAMN06265361_105247</name>
</gene>
<accession>A0AA46AGE3</accession>
<keyword evidence="2" id="KW-1185">Reference proteome</keyword>
<reference evidence="1" key="1">
    <citation type="submission" date="2017-05" db="EMBL/GenBank/DDBJ databases">
        <authorList>
            <person name="Varghese N."/>
            <person name="Submissions S."/>
        </authorList>
    </citation>
    <scope>NUCLEOTIDE SEQUENCE</scope>
    <source>
        <strain evidence="1">DSM 45262</strain>
    </source>
</reference>
<proteinExistence type="predicted"/>
<dbReference type="Proteomes" id="UP001157946">
    <property type="component" value="Unassembled WGS sequence"/>
</dbReference>
<comment type="caution">
    <text evidence="1">The sequence shown here is derived from an EMBL/GenBank/DDBJ whole genome shotgun (WGS) entry which is preliminary data.</text>
</comment>